<proteinExistence type="predicted"/>
<evidence type="ECO:0000313" key="4">
    <source>
        <dbReference type="Proteomes" id="UP000034652"/>
    </source>
</evidence>
<dbReference type="EMBL" id="LCIV01000001">
    <property type="protein sequence ID" value="KKT64287.1"/>
    <property type="molecule type" value="Genomic_DNA"/>
</dbReference>
<feature type="domain" description="EamA" evidence="2">
    <location>
        <begin position="10"/>
        <end position="145"/>
    </location>
</feature>
<dbReference type="InterPro" id="IPR000620">
    <property type="entry name" value="EamA_dom"/>
</dbReference>
<feature type="transmembrane region" description="Helical" evidence="1">
    <location>
        <begin position="37"/>
        <end position="61"/>
    </location>
</feature>
<feature type="transmembrane region" description="Helical" evidence="1">
    <location>
        <begin position="102"/>
        <end position="122"/>
    </location>
</feature>
<dbReference type="SUPFAM" id="SSF103481">
    <property type="entry name" value="Multidrug resistance efflux transporter EmrE"/>
    <property type="match status" value="2"/>
</dbReference>
<keyword evidence="1" id="KW-1133">Transmembrane helix</keyword>
<feature type="transmembrane region" description="Helical" evidence="1">
    <location>
        <begin position="128"/>
        <end position="146"/>
    </location>
</feature>
<keyword evidence="1" id="KW-0812">Transmembrane</keyword>
<feature type="transmembrane region" description="Helical" evidence="1">
    <location>
        <begin position="6"/>
        <end position="25"/>
    </location>
</feature>
<organism evidence="3 4">
    <name type="scientific">Candidatus Giovannonibacteria bacterium GW2011_GWA1_44_29</name>
    <dbReference type="NCBI Taxonomy" id="1618646"/>
    <lineage>
        <taxon>Bacteria</taxon>
        <taxon>Candidatus Giovannoniibacteriota</taxon>
    </lineage>
</organism>
<feature type="transmembrane region" description="Helical" evidence="1">
    <location>
        <begin position="242"/>
        <end position="263"/>
    </location>
</feature>
<sequence>MQNNMEVLYSYVVGGSIVWGIVNVIKKKFLNEGIHEDTVAVLFALGCGISALLLEFAFNGINTLKTSVWTSAFLLPFAVTAVLNIFILYGTVLAMKYEDVSIVAPLSSSMPMFVIVMSYALLGEWPTFWGRIGILCIALGAYLLYLKGAKYPLPMWLQTITPEKRHDGIAFLLTPCLRLASSKGARYALGVAYLGAVAVNFDKLAVLATNPMIFSSLAFLFVASVIFLSSNVAGNWKNPNIVVFWKIFGLGLFMGIGSVMMNAGYLYGIVPYVGTLKRAQILWTVVLAWFFLGEKHGALRLVGAAIIFAGATLILF</sequence>
<reference evidence="3 4" key="1">
    <citation type="journal article" date="2015" name="Nature">
        <title>rRNA introns, odd ribosomes, and small enigmatic genomes across a large radiation of phyla.</title>
        <authorList>
            <person name="Brown C.T."/>
            <person name="Hug L.A."/>
            <person name="Thomas B.C."/>
            <person name="Sharon I."/>
            <person name="Castelle C.J."/>
            <person name="Singh A."/>
            <person name="Wilkins M.J."/>
            <person name="Williams K.H."/>
            <person name="Banfield J.F."/>
        </authorList>
    </citation>
    <scope>NUCLEOTIDE SEQUENCE [LARGE SCALE GENOMIC DNA]</scope>
</reference>
<feature type="transmembrane region" description="Helical" evidence="1">
    <location>
        <begin position="73"/>
        <end position="95"/>
    </location>
</feature>
<dbReference type="InterPro" id="IPR037185">
    <property type="entry name" value="EmrE-like"/>
</dbReference>
<feature type="transmembrane region" description="Helical" evidence="1">
    <location>
        <begin position="212"/>
        <end position="230"/>
    </location>
</feature>
<comment type="caution">
    <text evidence="3">The sequence shown here is derived from an EMBL/GenBank/DDBJ whole genome shotgun (WGS) entry which is preliminary data.</text>
</comment>
<dbReference type="GO" id="GO:0016020">
    <property type="term" value="C:membrane"/>
    <property type="evidence" value="ECO:0007669"/>
    <property type="project" value="InterPro"/>
</dbReference>
<evidence type="ECO:0000256" key="1">
    <source>
        <dbReference type="SAM" id="Phobius"/>
    </source>
</evidence>
<evidence type="ECO:0000259" key="2">
    <source>
        <dbReference type="Pfam" id="PF00892"/>
    </source>
</evidence>
<dbReference type="Proteomes" id="UP000034652">
    <property type="component" value="Unassembled WGS sequence"/>
</dbReference>
<evidence type="ECO:0000313" key="3">
    <source>
        <dbReference type="EMBL" id="KKT64287.1"/>
    </source>
</evidence>
<dbReference type="Gene3D" id="1.10.3730.20">
    <property type="match status" value="1"/>
</dbReference>
<dbReference type="STRING" id="1618646.UW57_C0001G0014"/>
<dbReference type="AlphaFoldDB" id="A0A0G1L6L3"/>
<accession>A0A0G1L6L3</accession>
<name>A0A0G1L6L3_9BACT</name>
<feature type="transmembrane region" description="Helical" evidence="1">
    <location>
        <begin position="269"/>
        <end position="291"/>
    </location>
</feature>
<dbReference type="Pfam" id="PF00892">
    <property type="entry name" value="EamA"/>
    <property type="match status" value="2"/>
</dbReference>
<keyword evidence="1" id="KW-0472">Membrane</keyword>
<protein>
    <recommendedName>
        <fullName evidence="2">EamA domain-containing protein</fullName>
    </recommendedName>
</protein>
<gene>
    <name evidence="3" type="ORF">UW57_C0001G0014</name>
</gene>
<feature type="transmembrane region" description="Helical" evidence="1">
    <location>
        <begin position="298"/>
        <end position="315"/>
    </location>
</feature>
<feature type="domain" description="EamA" evidence="2">
    <location>
        <begin position="184"/>
        <end position="315"/>
    </location>
</feature>